<evidence type="ECO:0000313" key="3">
    <source>
        <dbReference type="Proteomes" id="UP000002283"/>
    </source>
</evidence>
<dbReference type="KEGG" id="bml:BMA10229_A1206"/>
<sequence>MPQAEITTPCRTRDAHGAERQPLRPAQVGRSGRHEGAPDR</sequence>
<accession>A2S5H2</accession>
<dbReference type="EMBL" id="CP000546">
    <property type="protein sequence ID" value="ABN02289.1"/>
    <property type="molecule type" value="Genomic_DNA"/>
</dbReference>
<protein>
    <submittedName>
        <fullName evidence="2">Uncharacterized protein</fullName>
    </submittedName>
</protein>
<feature type="compositionally biased region" description="Polar residues" evidence="1">
    <location>
        <begin position="1"/>
        <end position="10"/>
    </location>
</feature>
<dbReference type="AlphaFoldDB" id="A2S5H2"/>
<proteinExistence type="predicted"/>
<feature type="compositionally biased region" description="Basic and acidic residues" evidence="1">
    <location>
        <begin position="11"/>
        <end position="22"/>
    </location>
</feature>
<name>A2S5H2_BURM9</name>
<dbReference type="HOGENOM" id="CLU_3286185_0_0_4"/>
<gene>
    <name evidence="2" type="ordered locus">BMA10229_A1206</name>
</gene>
<evidence type="ECO:0000313" key="2">
    <source>
        <dbReference type="EMBL" id="ABN02289.1"/>
    </source>
</evidence>
<dbReference type="Proteomes" id="UP000002283">
    <property type="component" value="Chromosome I"/>
</dbReference>
<reference evidence="2 3" key="1">
    <citation type="submission" date="2007-01" db="EMBL/GenBank/DDBJ databases">
        <authorList>
            <person name="DeShazer D."/>
            <person name="Woods D.E."/>
            <person name="Nierman W.C."/>
        </authorList>
    </citation>
    <scope>NUCLEOTIDE SEQUENCE [LARGE SCALE GENOMIC DNA]</scope>
    <source>
        <strain evidence="2 3">NCTC 10229</strain>
    </source>
</reference>
<evidence type="ECO:0000256" key="1">
    <source>
        <dbReference type="SAM" id="MobiDB-lite"/>
    </source>
</evidence>
<organism evidence="2 3">
    <name type="scientific">Burkholderia mallei (strain NCTC 10229)</name>
    <dbReference type="NCBI Taxonomy" id="412022"/>
    <lineage>
        <taxon>Bacteria</taxon>
        <taxon>Pseudomonadati</taxon>
        <taxon>Pseudomonadota</taxon>
        <taxon>Betaproteobacteria</taxon>
        <taxon>Burkholderiales</taxon>
        <taxon>Burkholderiaceae</taxon>
        <taxon>Burkholderia</taxon>
        <taxon>pseudomallei group</taxon>
    </lineage>
</organism>
<feature type="region of interest" description="Disordered" evidence="1">
    <location>
        <begin position="1"/>
        <end position="40"/>
    </location>
</feature>